<dbReference type="GO" id="GO:0003700">
    <property type="term" value="F:DNA-binding transcription factor activity"/>
    <property type="evidence" value="ECO:0007669"/>
    <property type="project" value="TreeGrafter"/>
</dbReference>
<dbReference type="InterPro" id="IPR030489">
    <property type="entry name" value="TR_Rrf2-type_CS"/>
</dbReference>
<dbReference type="RefSeq" id="WP_050045712.1">
    <property type="nucleotide sequence ID" value="NZ_JHEG04000001.1"/>
</dbReference>
<comment type="caution">
    <text evidence="2">The sequence shown here is derived from an EMBL/GenBank/DDBJ whole genome shotgun (WGS) entry which is preliminary data.</text>
</comment>
<reference evidence="2" key="1">
    <citation type="journal article" date="2015" name="Genome Announc.">
        <title>Draft Genome Sequence of Tolypothrix boutellei Strain VB521301.</title>
        <authorList>
            <person name="Chandrababunaidu M.M."/>
            <person name="Singh D."/>
            <person name="Sen D."/>
            <person name="Bhan S."/>
            <person name="Das S."/>
            <person name="Gupta A."/>
            <person name="Adhikary S.P."/>
            <person name="Tripathy S."/>
        </authorList>
    </citation>
    <scope>NUCLEOTIDE SEQUENCE</scope>
    <source>
        <strain evidence="2">VB521301</strain>
    </source>
</reference>
<dbReference type="InterPro" id="IPR000944">
    <property type="entry name" value="Tscrpt_reg_Rrf2"/>
</dbReference>
<protein>
    <recommendedName>
        <fullName evidence="3">Rrf2 family transcriptional regulator</fullName>
    </recommendedName>
</protein>
<dbReference type="InterPro" id="IPR036388">
    <property type="entry name" value="WH-like_DNA-bd_sf"/>
</dbReference>
<dbReference type="GO" id="GO:0005829">
    <property type="term" value="C:cytosol"/>
    <property type="evidence" value="ECO:0007669"/>
    <property type="project" value="TreeGrafter"/>
</dbReference>
<dbReference type="PANTHER" id="PTHR33221">
    <property type="entry name" value="WINGED HELIX-TURN-HELIX TRANSCRIPTIONAL REGULATOR, RRF2 FAMILY"/>
    <property type="match status" value="1"/>
</dbReference>
<name>A0A0C1N6C0_9CYAN</name>
<sequence length="146" mass="16777">MMEISSKIKYTLLALLELTRYYEQEEFLQIEQIAVSQQIPDRYLGQLLMSLRRCGLVCSQRGVKGGYQLSKPPEEITLLEVLTCLEGAATQEYGELGEPLSMENMIIKEVWHEATKAALTVFGSYTLRGLYEKQQARQLLNPMYYI</sequence>
<dbReference type="STRING" id="1479485.DA73_0216500"/>
<dbReference type="AlphaFoldDB" id="A0A0C1N6C0"/>
<dbReference type="SUPFAM" id="SSF46785">
    <property type="entry name" value="Winged helix' DNA-binding domain"/>
    <property type="match status" value="1"/>
</dbReference>
<dbReference type="NCBIfam" id="TIGR00738">
    <property type="entry name" value="rrf2_super"/>
    <property type="match status" value="1"/>
</dbReference>
<keyword evidence="1" id="KW-0238">DNA-binding</keyword>
<dbReference type="Pfam" id="PF02082">
    <property type="entry name" value="Rrf2"/>
    <property type="match status" value="1"/>
</dbReference>
<dbReference type="PROSITE" id="PS01332">
    <property type="entry name" value="HTH_RRF2_1"/>
    <property type="match status" value="1"/>
</dbReference>
<dbReference type="Gene3D" id="1.10.10.10">
    <property type="entry name" value="Winged helix-like DNA-binding domain superfamily/Winged helix DNA-binding domain"/>
    <property type="match status" value="1"/>
</dbReference>
<evidence type="ECO:0000313" key="2">
    <source>
        <dbReference type="EMBL" id="KIE10207.1"/>
    </source>
</evidence>
<dbReference type="EMBL" id="JHEG02000048">
    <property type="protein sequence ID" value="KIE10207.1"/>
    <property type="molecule type" value="Genomic_DNA"/>
</dbReference>
<dbReference type="GO" id="GO:0003677">
    <property type="term" value="F:DNA binding"/>
    <property type="evidence" value="ECO:0007669"/>
    <property type="project" value="UniProtKB-KW"/>
</dbReference>
<evidence type="ECO:0008006" key="3">
    <source>
        <dbReference type="Google" id="ProtNLM"/>
    </source>
</evidence>
<dbReference type="InterPro" id="IPR036390">
    <property type="entry name" value="WH_DNA-bd_sf"/>
</dbReference>
<proteinExistence type="predicted"/>
<evidence type="ECO:0000256" key="1">
    <source>
        <dbReference type="ARBA" id="ARBA00023125"/>
    </source>
</evidence>
<gene>
    <name evidence="2" type="ORF">DA73_0216500</name>
</gene>
<organism evidence="2">
    <name type="scientific">Tolypothrix bouteillei VB521301</name>
    <dbReference type="NCBI Taxonomy" id="1479485"/>
    <lineage>
        <taxon>Bacteria</taxon>
        <taxon>Bacillati</taxon>
        <taxon>Cyanobacteriota</taxon>
        <taxon>Cyanophyceae</taxon>
        <taxon>Nostocales</taxon>
        <taxon>Tolypothrichaceae</taxon>
        <taxon>Tolypothrix</taxon>
    </lineage>
</organism>
<accession>A0A0C1N6C0</accession>
<dbReference type="PANTHER" id="PTHR33221:SF5">
    <property type="entry name" value="HTH-TYPE TRANSCRIPTIONAL REGULATOR ISCR"/>
    <property type="match status" value="1"/>
</dbReference>
<dbReference type="PROSITE" id="PS51197">
    <property type="entry name" value="HTH_RRF2_2"/>
    <property type="match status" value="1"/>
</dbReference>